<dbReference type="AlphaFoldDB" id="A0AAD7ANW6"/>
<protein>
    <recommendedName>
        <fullName evidence="1">Fungal-type protein kinase domain-containing protein</fullName>
    </recommendedName>
</protein>
<organism evidence="2 3">
    <name type="scientific">Mycena albidolilacea</name>
    <dbReference type="NCBI Taxonomy" id="1033008"/>
    <lineage>
        <taxon>Eukaryota</taxon>
        <taxon>Fungi</taxon>
        <taxon>Dikarya</taxon>
        <taxon>Basidiomycota</taxon>
        <taxon>Agaricomycotina</taxon>
        <taxon>Agaricomycetes</taxon>
        <taxon>Agaricomycetidae</taxon>
        <taxon>Agaricales</taxon>
        <taxon>Marasmiineae</taxon>
        <taxon>Mycenaceae</taxon>
        <taxon>Mycena</taxon>
    </lineage>
</organism>
<gene>
    <name evidence="2" type="ORF">DFH08DRAFT_267247</name>
</gene>
<accession>A0AAD7ANW6</accession>
<dbReference type="Pfam" id="PF17667">
    <property type="entry name" value="Pkinase_fungal"/>
    <property type="match status" value="1"/>
</dbReference>
<sequence length="157" mass="18275">MGRVLKRKDMAAKWETYFDSSHNIETRSGTPEFMSIGLHRAMTDGTEYLQSPVDDIESFFWLACWAVLFNNHNEKRSTKEIQWQKYLRSADYKSARSLSKLMLVTDLARPSTIKERRERSPILTEFHPLLKTCWRRYHPTTGNSSSSITLTLSHSKG</sequence>
<keyword evidence="3" id="KW-1185">Reference proteome</keyword>
<reference evidence="2" key="1">
    <citation type="submission" date="2023-03" db="EMBL/GenBank/DDBJ databases">
        <title>Massive genome expansion in bonnet fungi (Mycena s.s.) driven by repeated elements and novel gene families across ecological guilds.</title>
        <authorList>
            <consortium name="Lawrence Berkeley National Laboratory"/>
            <person name="Harder C.B."/>
            <person name="Miyauchi S."/>
            <person name="Viragh M."/>
            <person name="Kuo A."/>
            <person name="Thoen E."/>
            <person name="Andreopoulos B."/>
            <person name="Lu D."/>
            <person name="Skrede I."/>
            <person name="Drula E."/>
            <person name="Henrissat B."/>
            <person name="Morin E."/>
            <person name="Kohler A."/>
            <person name="Barry K."/>
            <person name="LaButti K."/>
            <person name="Morin E."/>
            <person name="Salamov A."/>
            <person name="Lipzen A."/>
            <person name="Mereny Z."/>
            <person name="Hegedus B."/>
            <person name="Baldrian P."/>
            <person name="Stursova M."/>
            <person name="Weitz H."/>
            <person name="Taylor A."/>
            <person name="Grigoriev I.V."/>
            <person name="Nagy L.G."/>
            <person name="Martin F."/>
            <person name="Kauserud H."/>
        </authorList>
    </citation>
    <scope>NUCLEOTIDE SEQUENCE</scope>
    <source>
        <strain evidence="2">CBHHK002</strain>
    </source>
</reference>
<evidence type="ECO:0000259" key="1">
    <source>
        <dbReference type="Pfam" id="PF17667"/>
    </source>
</evidence>
<dbReference type="Proteomes" id="UP001218218">
    <property type="component" value="Unassembled WGS sequence"/>
</dbReference>
<name>A0AAD7ANW6_9AGAR</name>
<evidence type="ECO:0000313" key="2">
    <source>
        <dbReference type="EMBL" id="KAJ7364142.1"/>
    </source>
</evidence>
<feature type="domain" description="Fungal-type protein kinase" evidence="1">
    <location>
        <begin position="11"/>
        <end position="66"/>
    </location>
</feature>
<proteinExistence type="predicted"/>
<dbReference type="InterPro" id="IPR040976">
    <property type="entry name" value="Pkinase_fungal"/>
</dbReference>
<comment type="caution">
    <text evidence="2">The sequence shown here is derived from an EMBL/GenBank/DDBJ whole genome shotgun (WGS) entry which is preliminary data.</text>
</comment>
<evidence type="ECO:0000313" key="3">
    <source>
        <dbReference type="Proteomes" id="UP001218218"/>
    </source>
</evidence>
<dbReference type="EMBL" id="JARIHO010000003">
    <property type="protein sequence ID" value="KAJ7364142.1"/>
    <property type="molecule type" value="Genomic_DNA"/>
</dbReference>